<reference evidence="1" key="1">
    <citation type="submission" date="2015-12" db="EMBL/GenBank/DDBJ databases">
        <title>Gene expression during late stages of embryo sac development: a critical building block for successful pollen-pistil interactions.</title>
        <authorList>
            <person name="Liu Y."/>
            <person name="Joly V."/>
            <person name="Sabar M."/>
            <person name="Matton D.P."/>
        </authorList>
    </citation>
    <scope>NUCLEOTIDE SEQUENCE</scope>
</reference>
<protein>
    <submittedName>
        <fullName evidence="1">Putative ovule protein</fullName>
    </submittedName>
</protein>
<organism evidence="1">
    <name type="scientific">Solanum chacoense</name>
    <name type="common">Chaco potato</name>
    <dbReference type="NCBI Taxonomy" id="4108"/>
    <lineage>
        <taxon>Eukaryota</taxon>
        <taxon>Viridiplantae</taxon>
        <taxon>Streptophyta</taxon>
        <taxon>Embryophyta</taxon>
        <taxon>Tracheophyta</taxon>
        <taxon>Spermatophyta</taxon>
        <taxon>Magnoliopsida</taxon>
        <taxon>eudicotyledons</taxon>
        <taxon>Gunneridae</taxon>
        <taxon>Pentapetalae</taxon>
        <taxon>asterids</taxon>
        <taxon>lamiids</taxon>
        <taxon>Solanales</taxon>
        <taxon>Solanaceae</taxon>
        <taxon>Solanoideae</taxon>
        <taxon>Solaneae</taxon>
        <taxon>Solanum</taxon>
    </lineage>
</organism>
<evidence type="ECO:0000313" key="1">
    <source>
        <dbReference type="EMBL" id="JAP09213.1"/>
    </source>
</evidence>
<proteinExistence type="predicted"/>
<accession>A0A0V0GN19</accession>
<dbReference type="AlphaFoldDB" id="A0A0V0GN19"/>
<sequence>MHLNQVSQHSTCHALNKMYTKTTLKKFIAQELKGIHNPQNNQPPLTHTQKKEGGYCGIMLLVSETKYVQ</sequence>
<name>A0A0V0GN19_SOLCH</name>
<dbReference type="EMBL" id="GEDG01035428">
    <property type="protein sequence ID" value="JAP09213.1"/>
    <property type="molecule type" value="Transcribed_RNA"/>
</dbReference>